<dbReference type="InterPro" id="IPR029058">
    <property type="entry name" value="AB_hydrolase_fold"/>
</dbReference>
<sequence>MSPHFLERWGLERRSLRRRSRWTISTSVLAFVLAIGLSLSASGGQGSAQAATATTATAASATTTATVQPVLSCASVAGSINLLALSGANTSITSATSVAAASNPVGSWAACEVQGIIAPETHFTLYLPTSTYAGEYLQEGCGGYCGNVNVNTPTAAVGCAQSTAGNFAVAADDEGHEGGGFTAPAFQDPELKAVFGYTSEHQLALVSKAIIKGFYGSAPAQSYFDGCSDGGREALIEAQRYPTDFNGIIAGSPASIQTELNAFEEAWNAQANTAADGVSAVLTNADLTPLHNAVLAACGGTATGYLADPLACTWQPSSIACKAGQTSTAADYCLTPAQVTTVNKLYNGVRDADGKLLYPGYETRGSELNWSGWIVPRSGTVEATTTDAGIGTGAWQSLVSPTGTFDGTASYMDVKFTAAEFTKVTKANDGELDATDPDLTAFKAAGGKLILWAGYADPAINPVGTISYYQAVQKYMGGATATADFARLFLLPGVAHCGGGQGPSSFDALTAITSWVTADQAPSSLLASTLDPTGATTASLPIYAYPNIAVDTTGGPVTEASSYTPKVSAAEKNLQVTWLGSFHPGYETVSSWINGQWVTRPAAKH</sequence>
<keyword evidence="5 8" id="KW-0378">Hydrolase</keyword>
<reference evidence="8 9" key="1">
    <citation type="submission" date="2024-09" db="EMBL/GenBank/DDBJ databases">
        <authorList>
            <person name="Lee S.D."/>
        </authorList>
    </citation>
    <scope>NUCLEOTIDE SEQUENCE [LARGE SCALE GENOMIC DNA]</scope>
    <source>
        <strain evidence="8 9">N1-5</strain>
    </source>
</reference>
<evidence type="ECO:0000256" key="4">
    <source>
        <dbReference type="ARBA" id="ARBA00022729"/>
    </source>
</evidence>
<evidence type="ECO:0000256" key="3">
    <source>
        <dbReference type="ARBA" id="ARBA00022723"/>
    </source>
</evidence>
<dbReference type="GO" id="GO:0016787">
    <property type="term" value="F:hydrolase activity"/>
    <property type="evidence" value="ECO:0007669"/>
    <property type="project" value="UniProtKB-KW"/>
</dbReference>
<accession>A0ABV6UMR8</accession>
<evidence type="ECO:0000256" key="6">
    <source>
        <dbReference type="ARBA" id="ARBA00022837"/>
    </source>
</evidence>
<dbReference type="Pfam" id="PF07519">
    <property type="entry name" value="Tannase"/>
    <property type="match status" value="1"/>
</dbReference>
<keyword evidence="7" id="KW-1015">Disulfide bond</keyword>
<organism evidence="8 9">
    <name type="scientific">Streptacidiphilus cavernicola</name>
    <dbReference type="NCBI Taxonomy" id="3342716"/>
    <lineage>
        <taxon>Bacteria</taxon>
        <taxon>Bacillati</taxon>
        <taxon>Actinomycetota</taxon>
        <taxon>Actinomycetes</taxon>
        <taxon>Kitasatosporales</taxon>
        <taxon>Streptomycetaceae</taxon>
        <taxon>Streptacidiphilus</taxon>
    </lineage>
</organism>
<dbReference type="RefSeq" id="WP_084713983.1">
    <property type="nucleotide sequence ID" value="NZ_JBHEZZ010000007.1"/>
</dbReference>
<dbReference type="PANTHER" id="PTHR33938">
    <property type="entry name" value="FERULOYL ESTERASE B-RELATED"/>
    <property type="match status" value="1"/>
</dbReference>
<dbReference type="PANTHER" id="PTHR33938:SF15">
    <property type="entry name" value="FERULOYL ESTERASE B-RELATED"/>
    <property type="match status" value="1"/>
</dbReference>
<protein>
    <submittedName>
        <fullName evidence="8">Tannase/feruloyl esterase family alpha/beta hydrolase</fullName>
    </submittedName>
</protein>
<proteinExistence type="inferred from homology"/>
<evidence type="ECO:0000256" key="7">
    <source>
        <dbReference type="ARBA" id="ARBA00023157"/>
    </source>
</evidence>
<evidence type="ECO:0000256" key="5">
    <source>
        <dbReference type="ARBA" id="ARBA00022801"/>
    </source>
</evidence>
<evidence type="ECO:0000313" key="8">
    <source>
        <dbReference type="EMBL" id="MFC1402745.1"/>
    </source>
</evidence>
<evidence type="ECO:0000313" key="9">
    <source>
        <dbReference type="Proteomes" id="UP001592528"/>
    </source>
</evidence>
<dbReference type="InterPro" id="IPR011118">
    <property type="entry name" value="Tannase/feruloyl_esterase"/>
</dbReference>
<keyword evidence="3" id="KW-0479">Metal-binding</keyword>
<dbReference type="SUPFAM" id="SSF53474">
    <property type="entry name" value="alpha/beta-Hydrolases"/>
    <property type="match status" value="1"/>
</dbReference>
<keyword evidence="9" id="KW-1185">Reference proteome</keyword>
<name>A0ABV6UMR8_9ACTN</name>
<keyword evidence="2" id="KW-0719">Serine esterase</keyword>
<comment type="similarity">
    <text evidence="1">Belongs to the tannase family.</text>
</comment>
<gene>
    <name evidence="8" type="ORF">ACEZDJ_15765</name>
</gene>
<comment type="caution">
    <text evidence="8">The sequence shown here is derived from an EMBL/GenBank/DDBJ whole genome shotgun (WGS) entry which is preliminary data.</text>
</comment>
<evidence type="ECO:0000256" key="2">
    <source>
        <dbReference type="ARBA" id="ARBA00022487"/>
    </source>
</evidence>
<evidence type="ECO:0000256" key="1">
    <source>
        <dbReference type="ARBA" id="ARBA00006249"/>
    </source>
</evidence>
<keyword evidence="4" id="KW-0732">Signal</keyword>
<keyword evidence="6" id="KW-0106">Calcium</keyword>
<dbReference type="Proteomes" id="UP001592528">
    <property type="component" value="Unassembled WGS sequence"/>
</dbReference>
<dbReference type="EMBL" id="JBHEZZ010000007">
    <property type="protein sequence ID" value="MFC1402745.1"/>
    <property type="molecule type" value="Genomic_DNA"/>
</dbReference>